<dbReference type="Proteomes" id="UP001628078">
    <property type="component" value="Unassembled WGS sequence"/>
</dbReference>
<proteinExistence type="predicted"/>
<evidence type="ECO:0000313" key="2">
    <source>
        <dbReference type="Proteomes" id="UP001628078"/>
    </source>
</evidence>
<accession>A0ABQ5JKV0</accession>
<evidence type="ECO:0008006" key="3">
    <source>
        <dbReference type="Google" id="ProtNLM"/>
    </source>
</evidence>
<dbReference type="RefSeq" id="WP_407881929.1">
    <property type="nucleotide sequence ID" value="NZ_BQXO01000001.1"/>
</dbReference>
<name>A0ABQ5JKV0_9LACO</name>
<dbReference type="EMBL" id="BQXO01000001">
    <property type="protein sequence ID" value="GKT04735.1"/>
    <property type="molecule type" value="Genomic_DNA"/>
</dbReference>
<organism evidence="1 2">
    <name type="scientific">Furfurilactobacillus curtus</name>
    <dbReference type="NCBI Taxonomy" id="1746200"/>
    <lineage>
        <taxon>Bacteria</taxon>
        <taxon>Bacillati</taxon>
        <taxon>Bacillota</taxon>
        <taxon>Bacilli</taxon>
        <taxon>Lactobacillales</taxon>
        <taxon>Lactobacillaceae</taxon>
        <taxon>Furfurilactobacillus</taxon>
    </lineage>
</organism>
<comment type="caution">
    <text evidence="1">The sequence shown here is derived from an EMBL/GenBank/DDBJ whole genome shotgun (WGS) entry which is preliminary data.</text>
</comment>
<gene>
    <name evidence="1" type="ORF">JCM31185_00240</name>
</gene>
<evidence type="ECO:0000313" key="1">
    <source>
        <dbReference type="EMBL" id="GKT04735.1"/>
    </source>
</evidence>
<protein>
    <recommendedName>
        <fullName evidence="3">Large polyvalent protein associated domain-containing protein</fullName>
    </recommendedName>
</protein>
<keyword evidence="2" id="KW-1185">Reference proteome</keyword>
<sequence length="99" mass="11451">MMYAKTTLVEMEKFDSLTVARKYHIRIQTEVSSIEQVMDDDLVPRGVYMMKVHGGYANINYGDWIETDLNGAHEVVNDDVFKKAYRPVEVSDLNYPNDD</sequence>
<reference evidence="1 2" key="1">
    <citation type="submission" date="2022-03" db="EMBL/GenBank/DDBJ databases">
        <title>Draft genome sequence of Furfurilactobacillus curtus JCM 31185.</title>
        <authorList>
            <person name="Suzuki S."/>
            <person name="Endo A."/>
            <person name="Kajikawa A."/>
        </authorList>
    </citation>
    <scope>NUCLEOTIDE SEQUENCE [LARGE SCALE GENOMIC DNA]</scope>
    <source>
        <strain evidence="1 2">JCM 31185</strain>
    </source>
</reference>